<dbReference type="Proteomes" id="UP000295416">
    <property type="component" value="Unassembled WGS sequence"/>
</dbReference>
<keyword evidence="4" id="KW-0597">Phosphoprotein</keyword>
<dbReference type="InterPro" id="IPR018062">
    <property type="entry name" value="HTH_AraC-typ_CS"/>
</dbReference>
<dbReference type="InterPro" id="IPR018060">
    <property type="entry name" value="HTH_AraC"/>
</dbReference>
<dbReference type="AlphaFoldDB" id="A0A4R2P9Z4"/>
<gene>
    <name evidence="7" type="ORF">EV207_102250</name>
</gene>
<dbReference type="GO" id="GO:0043565">
    <property type="term" value="F:sequence-specific DNA binding"/>
    <property type="evidence" value="ECO:0007669"/>
    <property type="project" value="InterPro"/>
</dbReference>
<dbReference type="Pfam" id="PF00072">
    <property type="entry name" value="Response_reg"/>
    <property type="match status" value="1"/>
</dbReference>
<evidence type="ECO:0000256" key="3">
    <source>
        <dbReference type="ARBA" id="ARBA00023163"/>
    </source>
</evidence>
<dbReference type="PROSITE" id="PS50110">
    <property type="entry name" value="RESPONSE_REGULATORY"/>
    <property type="match status" value="1"/>
</dbReference>
<protein>
    <submittedName>
        <fullName evidence="7">AraC family two component transcriptional regulator</fullName>
    </submittedName>
</protein>
<dbReference type="Pfam" id="PF17853">
    <property type="entry name" value="GGDEF_2"/>
    <property type="match status" value="1"/>
</dbReference>
<dbReference type="InterPro" id="IPR001789">
    <property type="entry name" value="Sig_transdc_resp-reg_receiver"/>
</dbReference>
<keyword evidence="1" id="KW-0805">Transcription regulation</keyword>
<feature type="modified residue" description="4-aspartylphosphate" evidence="4">
    <location>
        <position position="56"/>
    </location>
</feature>
<evidence type="ECO:0000313" key="7">
    <source>
        <dbReference type="EMBL" id="TCP31757.1"/>
    </source>
</evidence>
<dbReference type="InterPro" id="IPR020449">
    <property type="entry name" value="Tscrpt_reg_AraC-type_HTH"/>
</dbReference>
<dbReference type="SMART" id="SM00342">
    <property type="entry name" value="HTH_ARAC"/>
    <property type="match status" value="1"/>
</dbReference>
<keyword evidence="8" id="KW-1185">Reference proteome</keyword>
<dbReference type="OrthoDB" id="9794370at2"/>
<dbReference type="InterPro" id="IPR011006">
    <property type="entry name" value="CheY-like_superfamily"/>
</dbReference>
<evidence type="ECO:0000256" key="4">
    <source>
        <dbReference type="PROSITE-ProRule" id="PRU00169"/>
    </source>
</evidence>
<dbReference type="InterPro" id="IPR041522">
    <property type="entry name" value="CdaR_GGDEF"/>
</dbReference>
<dbReference type="PRINTS" id="PR00032">
    <property type="entry name" value="HTHARAC"/>
</dbReference>
<reference evidence="7 8" key="1">
    <citation type="submission" date="2019-03" db="EMBL/GenBank/DDBJ databases">
        <title>Genomic Encyclopedia of Type Strains, Phase IV (KMG-IV): sequencing the most valuable type-strain genomes for metagenomic binning, comparative biology and taxonomic classification.</title>
        <authorList>
            <person name="Goeker M."/>
        </authorList>
    </citation>
    <scope>NUCLEOTIDE SEQUENCE [LARGE SCALE GENOMIC DNA]</scope>
    <source>
        <strain evidence="7 8">DSM 19377</strain>
    </source>
</reference>
<organism evidence="7 8">
    <name type="scientific">Scopulibacillus darangshiensis</name>
    <dbReference type="NCBI Taxonomy" id="442528"/>
    <lineage>
        <taxon>Bacteria</taxon>
        <taxon>Bacillati</taxon>
        <taxon>Bacillota</taxon>
        <taxon>Bacilli</taxon>
        <taxon>Bacillales</taxon>
        <taxon>Sporolactobacillaceae</taxon>
        <taxon>Scopulibacillus</taxon>
    </lineage>
</organism>
<dbReference type="RefSeq" id="WP_132743439.1">
    <property type="nucleotide sequence ID" value="NZ_SLXK01000002.1"/>
</dbReference>
<dbReference type="GO" id="GO:0000160">
    <property type="term" value="P:phosphorelay signal transduction system"/>
    <property type="evidence" value="ECO:0007669"/>
    <property type="project" value="InterPro"/>
</dbReference>
<proteinExistence type="predicted"/>
<dbReference type="PROSITE" id="PS01124">
    <property type="entry name" value="HTH_ARAC_FAMILY_2"/>
    <property type="match status" value="1"/>
</dbReference>
<dbReference type="GO" id="GO:0003700">
    <property type="term" value="F:DNA-binding transcription factor activity"/>
    <property type="evidence" value="ECO:0007669"/>
    <property type="project" value="InterPro"/>
</dbReference>
<keyword evidence="2" id="KW-0238">DNA-binding</keyword>
<dbReference type="PANTHER" id="PTHR43280">
    <property type="entry name" value="ARAC-FAMILY TRANSCRIPTIONAL REGULATOR"/>
    <property type="match status" value="1"/>
</dbReference>
<comment type="caution">
    <text evidence="7">The sequence shown here is derived from an EMBL/GenBank/DDBJ whole genome shotgun (WGS) entry which is preliminary data.</text>
</comment>
<dbReference type="PROSITE" id="PS00041">
    <property type="entry name" value="HTH_ARAC_FAMILY_1"/>
    <property type="match status" value="1"/>
</dbReference>
<dbReference type="Gene3D" id="1.10.10.60">
    <property type="entry name" value="Homeodomain-like"/>
    <property type="match status" value="2"/>
</dbReference>
<dbReference type="InterPro" id="IPR009057">
    <property type="entry name" value="Homeodomain-like_sf"/>
</dbReference>
<dbReference type="Pfam" id="PF12833">
    <property type="entry name" value="HTH_18"/>
    <property type="match status" value="1"/>
</dbReference>
<dbReference type="PANTHER" id="PTHR43280:SF2">
    <property type="entry name" value="HTH-TYPE TRANSCRIPTIONAL REGULATOR EXSA"/>
    <property type="match status" value="1"/>
</dbReference>
<accession>A0A4R2P9Z4</accession>
<name>A0A4R2P9Z4_9BACL</name>
<dbReference type="SMART" id="SM00448">
    <property type="entry name" value="REC"/>
    <property type="match status" value="1"/>
</dbReference>
<evidence type="ECO:0000256" key="2">
    <source>
        <dbReference type="ARBA" id="ARBA00023125"/>
    </source>
</evidence>
<dbReference type="SUPFAM" id="SSF52172">
    <property type="entry name" value="CheY-like"/>
    <property type="match status" value="1"/>
</dbReference>
<keyword evidence="3" id="KW-0804">Transcription</keyword>
<dbReference type="SUPFAM" id="SSF46689">
    <property type="entry name" value="Homeodomain-like"/>
    <property type="match status" value="2"/>
</dbReference>
<feature type="domain" description="HTH araC/xylS-type" evidence="5">
    <location>
        <begin position="413"/>
        <end position="511"/>
    </location>
</feature>
<dbReference type="EMBL" id="SLXK01000002">
    <property type="protein sequence ID" value="TCP31757.1"/>
    <property type="molecule type" value="Genomic_DNA"/>
</dbReference>
<evidence type="ECO:0000313" key="8">
    <source>
        <dbReference type="Proteomes" id="UP000295416"/>
    </source>
</evidence>
<evidence type="ECO:0000259" key="6">
    <source>
        <dbReference type="PROSITE" id="PS50110"/>
    </source>
</evidence>
<evidence type="ECO:0000256" key="1">
    <source>
        <dbReference type="ARBA" id="ARBA00023015"/>
    </source>
</evidence>
<dbReference type="CDD" id="cd17536">
    <property type="entry name" value="REC_YesN-like"/>
    <property type="match status" value="1"/>
</dbReference>
<sequence>MYKILIADDEEIERKALYKMIKENLSDQAVVVGEADNGHRAMELAMTHLPDIVLLDIKMPGMDGIAALREMKSRGSKAKFIMISAFDTFDYARNVMKEGVKEYLLKPARINETVETILRVINEIESEQQTLQAQTDLHNRFNKTLSFVQSEWVTTLLLNHTQEINIAELGPAIDVHLANSYAVVFELDDSAGDKISRYRWLKRTMKELCNGLTGPLSGMQIPVFIPVETEAGALAVAGLMEKVNRMFSEAFQSGSIRSGVGRVAYDVTHFLRSHQEALTALGHTNINRRTILFEPGMDKEIRETDTLYHSEQRLIDAIKLGTFEQVPKAFEHYFKHLNMMAEGNVEVMRKNIKELFIIVTAVSKELGISLLKPSILRGAETPIELREQGRAELYKVIDQLSAWRRHGALGQMSEAKKYINTNYASPMALEDIASRVGISPYYFSKLFKEHFSITFIDYVTSVRIKRAKELLCYTRLSLKEIAYQVGYKDPNYFSRVFKKNEGMSPKEYRTQKQKNYS</sequence>
<feature type="domain" description="Response regulatory" evidence="6">
    <location>
        <begin position="3"/>
        <end position="121"/>
    </location>
</feature>
<evidence type="ECO:0000259" key="5">
    <source>
        <dbReference type="PROSITE" id="PS01124"/>
    </source>
</evidence>
<dbReference type="Gene3D" id="3.40.50.2300">
    <property type="match status" value="1"/>
</dbReference>